<dbReference type="AlphaFoldDB" id="A0A1I3QJE4"/>
<evidence type="ECO:0000313" key="1">
    <source>
        <dbReference type="EMBL" id="SFJ33367.1"/>
    </source>
</evidence>
<protein>
    <recommendedName>
        <fullName evidence="3">DUF1127 domain-containing protein</fullName>
    </recommendedName>
</protein>
<gene>
    <name evidence="1" type="ORF">SAMN03080618_02667</name>
</gene>
<organism evidence="1 2">
    <name type="scientific">Aquamicrobium aerolatum DSM 21857</name>
    <dbReference type="NCBI Taxonomy" id="1121003"/>
    <lineage>
        <taxon>Bacteria</taxon>
        <taxon>Pseudomonadati</taxon>
        <taxon>Pseudomonadota</taxon>
        <taxon>Alphaproteobacteria</taxon>
        <taxon>Hyphomicrobiales</taxon>
        <taxon>Phyllobacteriaceae</taxon>
        <taxon>Aerobium</taxon>
    </lineage>
</organism>
<evidence type="ECO:0008006" key="3">
    <source>
        <dbReference type="Google" id="ProtNLM"/>
    </source>
</evidence>
<dbReference type="Proteomes" id="UP000242763">
    <property type="component" value="Unassembled WGS sequence"/>
</dbReference>
<keyword evidence="2" id="KW-1185">Reference proteome</keyword>
<sequence>MSIFQALANLTSDYRARRRRYYNYVTLRSLPVEIQKDIGWMEALERVEQDAHSRNEY</sequence>
<proteinExistence type="predicted"/>
<accession>A0A1I3QJE4</accession>
<name>A0A1I3QJE4_9HYPH</name>
<dbReference type="EMBL" id="FORF01000015">
    <property type="protein sequence ID" value="SFJ33367.1"/>
    <property type="molecule type" value="Genomic_DNA"/>
</dbReference>
<dbReference type="STRING" id="1121003.SAMN03080618_02667"/>
<evidence type="ECO:0000313" key="2">
    <source>
        <dbReference type="Proteomes" id="UP000242763"/>
    </source>
</evidence>
<reference evidence="2" key="1">
    <citation type="submission" date="2016-10" db="EMBL/GenBank/DDBJ databases">
        <authorList>
            <person name="Varghese N."/>
            <person name="Submissions S."/>
        </authorList>
    </citation>
    <scope>NUCLEOTIDE SEQUENCE [LARGE SCALE GENOMIC DNA]</scope>
    <source>
        <strain evidence="2">DSM 21857</strain>
    </source>
</reference>